<organism evidence="1">
    <name type="scientific">Anguilla anguilla</name>
    <name type="common">European freshwater eel</name>
    <name type="synonym">Muraena anguilla</name>
    <dbReference type="NCBI Taxonomy" id="7936"/>
    <lineage>
        <taxon>Eukaryota</taxon>
        <taxon>Metazoa</taxon>
        <taxon>Chordata</taxon>
        <taxon>Craniata</taxon>
        <taxon>Vertebrata</taxon>
        <taxon>Euteleostomi</taxon>
        <taxon>Actinopterygii</taxon>
        <taxon>Neopterygii</taxon>
        <taxon>Teleostei</taxon>
        <taxon>Anguilliformes</taxon>
        <taxon>Anguillidae</taxon>
        <taxon>Anguilla</taxon>
    </lineage>
</organism>
<accession>A0A0E9Q366</accession>
<reference evidence="1" key="2">
    <citation type="journal article" date="2015" name="Fish Shellfish Immunol.">
        <title>Early steps in the European eel (Anguilla anguilla)-Vibrio vulnificus interaction in the gills: Role of the RtxA13 toxin.</title>
        <authorList>
            <person name="Callol A."/>
            <person name="Pajuelo D."/>
            <person name="Ebbesson L."/>
            <person name="Teles M."/>
            <person name="MacKenzie S."/>
            <person name="Amaro C."/>
        </authorList>
    </citation>
    <scope>NUCLEOTIDE SEQUENCE</scope>
</reference>
<protein>
    <submittedName>
        <fullName evidence="1">Uncharacterized protein</fullName>
    </submittedName>
</protein>
<sequence>MFLSISQHVLLLEAPWYTTSGEFLYSVFCGSFDFLLLDTS</sequence>
<dbReference type="EMBL" id="GBXM01097266">
    <property type="protein sequence ID" value="JAH11311.1"/>
    <property type="molecule type" value="Transcribed_RNA"/>
</dbReference>
<dbReference type="AlphaFoldDB" id="A0A0E9Q366"/>
<name>A0A0E9Q366_ANGAN</name>
<evidence type="ECO:0000313" key="1">
    <source>
        <dbReference type="EMBL" id="JAH11311.1"/>
    </source>
</evidence>
<reference evidence="1" key="1">
    <citation type="submission" date="2014-11" db="EMBL/GenBank/DDBJ databases">
        <authorList>
            <person name="Amaro Gonzalez C."/>
        </authorList>
    </citation>
    <scope>NUCLEOTIDE SEQUENCE</scope>
</reference>
<proteinExistence type="predicted"/>